<dbReference type="GO" id="GO:0005789">
    <property type="term" value="C:endoplasmic reticulum membrane"/>
    <property type="evidence" value="ECO:0007669"/>
    <property type="project" value="UniProtKB-SubCell"/>
</dbReference>
<comment type="caution">
    <text evidence="9">The sequence shown here is derived from an EMBL/GenBank/DDBJ whole genome shotgun (WGS) entry which is preliminary data.</text>
</comment>
<keyword evidence="5 7" id="KW-1133">Transmembrane helix</keyword>
<evidence type="ECO:0000256" key="1">
    <source>
        <dbReference type="ARBA" id="ARBA00004477"/>
    </source>
</evidence>
<evidence type="ECO:0000256" key="2">
    <source>
        <dbReference type="ARBA" id="ARBA00008917"/>
    </source>
</evidence>
<evidence type="ECO:0000256" key="4">
    <source>
        <dbReference type="ARBA" id="ARBA00022824"/>
    </source>
</evidence>
<dbReference type="PANTHER" id="PTHR11009">
    <property type="entry name" value="DER1-LIKE PROTEIN, DERLIN"/>
    <property type="match status" value="1"/>
</dbReference>
<keyword evidence="10" id="KW-1185">Reference proteome</keyword>
<keyword evidence="4 7" id="KW-0256">Endoplasmic reticulum</keyword>
<accession>A0AAJ0FWE4</accession>
<evidence type="ECO:0000256" key="6">
    <source>
        <dbReference type="ARBA" id="ARBA00023136"/>
    </source>
</evidence>
<dbReference type="InterPro" id="IPR007599">
    <property type="entry name" value="DER1"/>
</dbReference>
<organism evidence="9 10">
    <name type="scientific">Conoideocrella luteorostrata</name>
    <dbReference type="NCBI Taxonomy" id="1105319"/>
    <lineage>
        <taxon>Eukaryota</taxon>
        <taxon>Fungi</taxon>
        <taxon>Dikarya</taxon>
        <taxon>Ascomycota</taxon>
        <taxon>Pezizomycotina</taxon>
        <taxon>Sordariomycetes</taxon>
        <taxon>Hypocreomycetidae</taxon>
        <taxon>Hypocreales</taxon>
        <taxon>Clavicipitaceae</taxon>
        <taxon>Conoideocrella</taxon>
    </lineage>
</organism>
<feature type="transmembrane region" description="Helical" evidence="7">
    <location>
        <begin position="20"/>
        <end position="41"/>
    </location>
</feature>
<reference evidence="9" key="1">
    <citation type="submission" date="2023-06" db="EMBL/GenBank/DDBJ databases">
        <title>Conoideocrella luteorostrata (Hypocreales: Clavicipitaceae), a potential biocontrol fungus for elongate hemlock scale in United States Christmas tree production areas.</title>
        <authorList>
            <person name="Barrett H."/>
            <person name="Lovett B."/>
            <person name="Macias A.M."/>
            <person name="Stajich J.E."/>
            <person name="Kasson M.T."/>
        </authorList>
    </citation>
    <scope>NUCLEOTIDE SEQUENCE</scope>
    <source>
        <strain evidence="9">ARSEF 14590</strain>
    </source>
</reference>
<evidence type="ECO:0000313" key="9">
    <source>
        <dbReference type="EMBL" id="KAK2606183.1"/>
    </source>
</evidence>
<comment type="similarity">
    <text evidence="2 7">Belongs to the derlin family.</text>
</comment>
<evidence type="ECO:0000313" key="10">
    <source>
        <dbReference type="Proteomes" id="UP001251528"/>
    </source>
</evidence>
<dbReference type="GO" id="GO:0006950">
    <property type="term" value="P:response to stress"/>
    <property type="evidence" value="ECO:0007669"/>
    <property type="project" value="UniProtKB-ARBA"/>
</dbReference>
<feature type="transmembrane region" description="Helical" evidence="7">
    <location>
        <begin position="97"/>
        <end position="124"/>
    </location>
</feature>
<dbReference type="Proteomes" id="UP001251528">
    <property type="component" value="Unassembled WGS sequence"/>
</dbReference>
<feature type="transmembrane region" description="Helical" evidence="7">
    <location>
        <begin position="136"/>
        <end position="159"/>
    </location>
</feature>
<name>A0AAJ0FWE4_9HYPO</name>
<sequence>MEVALDNYMRLPPMSRSIATYTFVVSLGMVLGLLPGSYFIFHQFYLFKFPPQIWRLATSFFIASPGLGLLFDTYFLYSYLSQMEVGNPRFPRKEDLIWYLTFVANYFTAFGFMSFLPALILAMAYTVTQEQGGAKINYMFITMPAQLMPYAMLAINLLFPGGAMNMILQLHGLFAGHLFDFLSKTWPNYGGGRNLIPTPAVLSRLVRSAESFMQGNFGGATRPSGRTLGAGDNPSGGPLPDSWRTRGPGQRLG</sequence>
<protein>
    <recommendedName>
        <fullName evidence="7">Derlin</fullName>
    </recommendedName>
</protein>
<evidence type="ECO:0000256" key="5">
    <source>
        <dbReference type="ARBA" id="ARBA00022989"/>
    </source>
</evidence>
<comment type="function">
    <text evidence="7">May be involved in the degradation of misfolded endoplasmic reticulum (ER) luminal proteins.</text>
</comment>
<feature type="region of interest" description="Disordered" evidence="8">
    <location>
        <begin position="216"/>
        <end position="253"/>
    </location>
</feature>
<dbReference type="AlphaFoldDB" id="A0AAJ0FWE4"/>
<comment type="subcellular location">
    <subcellularLocation>
        <location evidence="1 7">Endoplasmic reticulum membrane</location>
        <topology evidence="1 7">Multi-pass membrane protein</topology>
    </subcellularLocation>
</comment>
<proteinExistence type="inferred from homology"/>
<keyword evidence="6 7" id="KW-0472">Membrane</keyword>
<evidence type="ECO:0000256" key="3">
    <source>
        <dbReference type="ARBA" id="ARBA00022692"/>
    </source>
</evidence>
<dbReference type="InterPro" id="IPR035952">
    <property type="entry name" value="Rhomboid-like_sf"/>
</dbReference>
<evidence type="ECO:0000256" key="8">
    <source>
        <dbReference type="SAM" id="MobiDB-lite"/>
    </source>
</evidence>
<dbReference type="Pfam" id="PF04511">
    <property type="entry name" value="DER1"/>
    <property type="match status" value="1"/>
</dbReference>
<dbReference type="SUPFAM" id="SSF144091">
    <property type="entry name" value="Rhomboid-like"/>
    <property type="match status" value="1"/>
</dbReference>
<evidence type="ECO:0000256" key="7">
    <source>
        <dbReference type="RuleBase" id="RU363059"/>
    </source>
</evidence>
<keyword evidence="3 7" id="KW-0812">Transmembrane</keyword>
<gene>
    <name evidence="9" type="ORF">QQS21_003353</name>
</gene>
<feature type="transmembrane region" description="Helical" evidence="7">
    <location>
        <begin position="53"/>
        <end position="77"/>
    </location>
</feature>
<dbReference type="EMBL" id="JASWJB010000044">
    <property type="protein sequence ID" value="KAK2606183.1"/>
    <property type="molecule type" value="Genomic_DNA"/>
</dbReference>